<feature type="transmembrane region" description="Helical" evidence="1">
    <location>
        <begin position="49"/>
        <end position="69"/>
    </location>
</feature>
<evidence type="ECO:0000313" key="3">
    <source>
        <dbReference type="Proteomes" id="UP001441944"/>
    </source>
</evidence>
<keyword evidence="3" id="KW-1185">Reference proteome</keyword>
<gene>
    <name evidence="2" type="ORF">NBRC116598_18990</name>
</gene>
<reference evidence="2 3" key="1">
    <citation type="submission" date="2024-04" db="EMBL/GenBank/DDBJ databases">
        <title>Draft genome sequence of Pseudophaeobacter arcticus NBRC 116598.</title>
        <authorList>
            <person name="Miyakawa T."/>
            <person name="Kusuya Y."/>
            <person name="Miura T."/>
        </authorList>
    </citation>
    <scope>NUCLEOTIDE SEQUENCE [LARGE SCALE GENOMIC DNA]</scope>
    <source>
        <strain evidence="2 3">SU-CL00105</strain>
    </source>
</reference>
<name>A0ABQ0AKR1_9RHOB</name>
<evidence type="ECO:0000256" key="1">
    <source>
        <dbReference type="SAM" id="Phobius"/>
    </source>
</evidence>
<accession>A0ABQ0AKR1</accession>
<proteinExistence type="predicted"/>
<keyword evidence="1" id="KW-0812">Transmembrane</keyword>
<keyword evidence="1" id="KW-0472">Membrane</keyword>
<dbReference type="RefSeq" id="WP_349387863.1">
    <property type="nucleotide sequence ID" value="NZ_BAABWU010000006.1"/>
</dbReference>
<dbReference type="Proteomes" id="UP001441944">
    <property type="component" value="Unassembled WGS sequence"/>
</dbReference>
<evidence type="ECO:0000313" key="2">
    <source>
        <dbReference type="EMBL" id="GAA6196455.1"/>
    </source>
</evidence>
<protein>
    <submittedName>
        <fullName evidence="2">Uncharacterized protein</fullName>
    </submittedName>
</protein>
<keyword evidence="1" id="KW-1133">Transmembrane helix</keyword>
<sequence length="109" mass="12060">MPKLVKLYIKNVIIGFGIAAGFVSLLLWFNVMNLWGLVSQSSDGMLAVFLLWFMNGIVFAGVQFAWVIMAMARKDDGPRGGTPVAHFFEPARVKAEAPAGQKRQFNKRG</sequence>
<comment type="caution">
    <text evidence="2">The sequence shown here is derived from an EMBL/GenBank/DDBJ whole genome shotgun (WGS) entry which is preliminary data.</text>
</comment>
<organism evidence="2 3">
    <name type="scientific">Pseudophaeobacter arcticus</name>
    <dbReference type="NCBI Taxonomy" id="385492"/>
    <lineage>
        <taxon>Bacteria</taxon>
        <taxon>Pseudomonadati</taxon>
        <taxon>Pseudomonadota</taxon>
        <taxon>Alphaproteobacteria</taxon>
        <taxon>Rhodobacterales</taxon>
        <taxon>Paracoccaceae</taxon>
        <taxon>Pseudophaeobacter</taxon>
    </lineage>
</organism>
<dbReference type="EMBL" id="BAABWU010000006">
    <property type="protein sequence ID" value="GAA6196455.1"/>
    <property type="molecule type" value="Genomic_DNA"/>
</dbReference>
<feature type="transmembrane region" description="Helical" evidence="1">
    <location>
        <begin position="12"/>
        <end position="29"/>
    </location>
</feature>